<dbReference type="GO" id="GO:0015499">
    <property type="term" value="F:formate transmembrane transporter activity"/>
    <property type="evidence" value="ECO:0007669"/>
    <property type="project" value="TreeGrafter"/>
</dbReference>
<proteinExistence type="inferred from homology"/>
<dbReference type="Gene3D" id="1.20.1080.10">
    <property type="entry name" value="Glycerol uptake facilitator protein"/>
    <property type="match status" value="1"/>
</dbReference>
<keyword evidence="3 7" id="KW-1133">Transmembrane helix</keyword>
<dbReference type="Proteomes" id="UP001146793">
    <property type="component" value="Unassembled WGS sequence"/>
</dbReference>
<comment type="subcellular location">
    <subcellularLocation>
        <location evidence="1">Membrane</location>
        <topology evidence="1">Multi-pass membrane protein</topology>
    </subcellularLocation>
</comment>
<evidence type="ECO:0000313" key="8">
    <source>
        <dbReference type="EMBL" id="KAJ3450769.1"/>
    </source>
</evidence>
<protein>
    <submittedName>
        <fullName evidence="8">Formate transporter 1-related</fullName>
    </submittedName>
</protein>
<dbReference type="InterPro" id="IPR023271">
    <property type="entry name" value="Aquaporin-like"/>
</dbReference>
<evidence type="ECO:0000256" key="3">
    <source>
        <dbReference type="ARBA" id="ARBA00022989"/>
    </source>
</evidence>
<evidence type="ECO:0000256" key="5">
    <source>
        <dbReference type="ARBA" id="ARBA00049660"/>
    </source>
</evidence>
<feature type="transmembrane region" description="Helical" evidence="7">
    <location>
        <begin position="198"/>
        <end position="221"/>
    </location>
</feature>
<keyword evidence="4 7" id="KW-0472">Membrane</keyword>
<feature type="transmembrane region" description="Helical" evidence="7">
    <location>
        <begin position="36"/>
        <end position="57"/>
    </location>
</feature>
<evidence type="ECO:0000313" key="9">
    <source>
        <dbReference type="Proteomes" id="UP001146793"/>
    </source>
</evidence>
<organism evidence="8 9">
    <name type="scientific">Anaeramoeba flamelloides</name>
    <dbReference type="NCBI Taxonomy" id="1746091"/>
    <lineage>
        <taxon>Eukaryota</taxon>
        <taxon>Metamonada</taxon>
        <taxon>Anaeramoebidae</taxon>
        <taxon>Anaeramoeba</taxon>
    </lineage>
</organism>
<evidence type="ECO:0000256" key="2">
    <source>
        <dbReference type="ARBA" id="ARBA00022692"/>
    </source>
</evidence>
<feature type="transmembrane region" description="Helical" evidence="7">
    <location>
        <begin position="164"/>
        <end position="186"/>
    </location>
</feature>
<gene>
    <name evidence="8" type="ORF">M0812_06958</name>
</gene>
<evidence type="ECO:0000256" key="1">
    <source>
        <dbReference type="ARBA" id="ARBA00004141"/>
    </source>
</evidence>
<dbReference type="PANTHER" id="PTHR30520:SF6">
    <property type="entry name" value="FORMATE_NITRATE FAMILY TRANSPORTER (EUROFUNG)"/>
    <property type="match status" value="1"/>
</dbReference>
<comment type="similarity">
    <text evidence="5">Belongs to the FNT transporter (TC 1.A.16) family.</text>
</comment>
<sequence length="337" mass="37853">MSNLHLKGFYTGEETLQEIIKIGTNKATQKFPKHMLLGFLGGIYIGFSGIQVSITIGGSEGLRNTNPGVTNLIFGTLFSVGFIFSVVCGGEIFTDGLVYMFPSFFGKHIKLRNITSNWVTTYLMNFLGAFISAWLLTYESDLLNKNPFNTWIKQFTYEKVHEGWFVLLLRGISGGYLAGLAFYLSVSAQDVISKIMAIFFPILIFGALNLEHVTASMYFIFLGLLYKAPGVTFFNFLFHNLLPVTIGNIIGGALMVASVYYYLYRSSPRYNDLDDDYNEKKEEEFSNMILDDDDELEVPSNVTRVFRTRKVTSVVKSKTQNKNNSSTETSQIGQSSD</sequence>
<feature type="transmembrane region" description="Helical" evidence="7">
    <location>
        <begin position="69"/>
        <end position="93"/>
    </location>
</feature>
<comment type="caution">
    <text evidence="8">The sequence shown here is derived from an EMBL/GenBank/DDBJ whole genome shotgun (WGS) entry which is preliminary data.</text>
</comment>
<keyword evidence="2 7" id="KW-0812">Transmembrane</keyword>
<accession>A0AAV8AB32</accession>
<feature type="region of interest" description="Disordered" evidence="6">
    <location>
        <begin position="316"/>
        <end position="337"/>
    </location>
</feature>
<feature type="transmembrane region" description="Helical" evidence="7">
    <location>
        <begin position="241"/>
        <end position="263"/>
    </location>
</feature>
<dbReference type="PANTHER" id="PTHR30520">
    <property type="entry name" value="FORMATE TRANSPORTER-RELATED"/>
    <property type="match status" value="1"/>
</dbReference>
<name>A0AAV8AB32_9EUKA</name>
<dbReference type="GO" id="GO:0005886">
    <property type="term" value="C:plasma membrane"/>
    <property type="evidence" value="ECO:0007669"/>
    <property type="project" value="TreeGrafter"/>
</dbReference>
<reference evidence="8" key="1">
    <citation type="submission" date="2022-08" db="EMBL/GenBank/DDBJ databases">
        <title>Novel sulphate-reducing endosymbionts in the free-living metamonad Anaeramoeba.</title>
        <authorList>
            <person name="Jerlstrom-Hultqvist J."/>
            <person name="Cepicka I."/>
            <person name="Gallot-Lavallee L."/>
            <person name="Salas-Leiva D."/>
            <person name="Curtis B.A."/>
            <person name="Zahonova K."/>
            <person name="Pipaliya S."/>
            <person name="Dacks J."/>
            <person name="Roger A.J."/>
        </authorList>
    </citation>
    <scope>NUCLEOTIDE SEQUENCE</scope>
    <source>
        <strain evidence="8">Busselton2</strain>
    </source>
</reference>
<evidence type="ECO:0000256" key="4">
    <source>
        <dbReference type="ARBA" id="ARBA00023136"/>
    </source>
</evidence>
<feature type="transmembrane region" description="Helical" evidence="7">
    <location>
        <begin position="114"/>
        <end position="136"/>
    </location>
</feature>
<dbReference type="AlphaFoldDB" id="A0AAV8AB32"/>
<dbReference type="EMBL" id="JANTQA010000012">
    <property type="protein sequence ID" value="KAJ3450769.1"/>
    <property type="molecule type" value="Genomic_DNA"/>
</dbReference>
<evidence type="ECO:0000256" key="6">
    <source>
        <dbReference type="SAM" id="MobiDB-lite"/>
    </source>
</evidence>
<evidence type="ECO:0000256" key="7">
    <source>
        <dbReference type="SAM" id="Phobius"/>
    </source>
</evidence>
<dbReference type="Pfam" id="PF01226">
    <property type="entry name" value="Form_Nir_trans"/>
    <property type="match status" value="1"/>
</dbReference>
<dbReference type="InterPro" id="IPR000292">
    <property type="entry name" value="For/NO2_transpt"/>
</dbReference>